<sequence>MTAPNLRDAAIDGRPCNWYLRWFNRAVIPTDAHLAVYLLDGLSRCAQLAVLVVADRRRRAYKRSKANNSCNCGGLQHRLLGRARCPGCADVVLLMAGSTSSENDGFRPRRWTFTMTVLVLSADSDDAGLEWLALSPLVLNHEIWGVGGGGEEA</sequence>
<dbReference type="EMBL" id="MU006304">
    <property type="protein sequence ID" value="KAF2851052.1"/>
    <property type="molecule type" value="Genomic_DNA"/>
</dbReference>
<name>A0A6A7B725_9PLEO</name>
<accession>A0A6A7B725</accession>
<protein>
    <submittedName>
        <fullName evidence="1">Uncharacterized protein</fullName>
    </submittedName>
</protein>
<reference evidence="1" key="1">
    <citation type="submission" date="2020-01" db="EMBL/GenBank/DDBJ databases">
        <authorList>
            <consortium name="DOE Joint Genome Institute"/>
            <person name="Haridas S."/>
            <person name="Albert R."/>
            <person name="Binder M."/>
            <person name="Bloem J."/>
            <person name="Labutti K."/>
            <person name="Salamov A."/>
            <person name="Andreopoulos B."/>
            <person name="Baker S.E."/>
            <person name="Barry K."/>
            <person name="Bills G."/>
            <person name="Bluhm B.H."/>
            <person name="Cannon C."/>
            <person name="Castanera R."/>
            <person name="Culley D.E."/>
            <person name="Daum C."/>
            <person name="Ezra D."/>
            <person name="Gonzalez J.B."/>
            <person name="Henrissat B."/>
            <person name="Kuo A."/>
            <person name="Liang C."/>
            <person name="Lipzen A."/>
            <person name="Lutzoni F."/>
            <person name="Magnuson J."/>
            <person name="Mondo S."/>
            <person name="Nolan M."/>
            <person name="Ohm R."/>
            <person name="Pangilinan J."/>
            <person name="Park H.-J."/>
            <person name="Ramirez L."/>
            <person name="Alfaro M."/>
            <person name="Sun H."/>
            <person name="Tritt A."/>
            <person name="Yoshinaga Y."/>
            <person name="Zwiers L.-H."/>
            <person name="Turgeon B.G."/>
            <person name="Goodwin S.B."/>
            <person name="Spatafora J.W."/>
            <person name="Crous P.W."/>
            <person name="Grigoriev I.V."/>
        </authorList>
    </citation>
    <scope>NUCLEOTIDE SEQUENCE</scope>
    <source>
        <strain evidence="1">IPT5</strain>
    </source>
</reference>
<keyword evidence="2" id="KW-1185">Reference proteome</keyword>
<dbReference type="AlphaFoldDB" id="A0A6A7B725"/>
<evidence type="ECO:0000313" key="1">
    <source>
        <dbReference type="EMBL" id="KAF2851052.1"/>
    </source>
</evidence>
<evidence type="ECO:0000313" key="2">
    <source>
        <dbReference type="Proteomes" id="UP000799423"/>
    </source>
</evidence>
<organism evidence="1 2">
    <name type="scientific">Plenodomus tracheiphilus IPT5</name>
    <dbReference type="NCBI Taxonomy" id="1408161"/>
    <lineage>
        <taxon>Eukaryota</taxon>
        <taxon>Fungi</taxon>
        <taxon>Dikarya</taxon>
        <taxon>Ascomycota</taxon>
        <taxon>Pezizomycotina</taxon>
        <taxon>Dothideomycetes</taxon>
        <taxon>Pleosporomycetidae</taxon>
        <taxon>Pleosporales</taxon>
        <taxon>Pleosporineae</taxon>
        <taxon>Leptosphaeriaceae</taxon>
        <taxon>Plenodomus</taxon>
    </lineage>
</organism>
<proteinExistence type="predicted"/>
<dbReference type="Proteomes" id="UP000799423">
    <property type="component" value="Unassembled WGS sequence"/>
</dbReference>
<gene>
    <name evidence="1" type="ORF">T440DRAFT_78450</name>
</gene>